<accession>A0A367F529</accession>
<keyword evidence="6" id="KW-1185">Reference proteome</keyword>
<dbReference type="InterPro" id="IPR036565">
    <property type="entry name" value="Mur-like_cat_sf"/>
</dbReference>
<evidence type="ECO:0008006" key="7">
    <source>
        <dbReference type="Google" id="ProtNLM"/>
    </source>
</evidence>
<dbReference type="PANTHER" id="PTHR11136">
    <property type="entry name" value="FOLYLPOLYGLUTAMATE SYNTHASE-RELATED"/>
    <property type="match status" value="1"/>
</dbReference>
<evidence type="ECO:0000256" key="3">
    <source>
        <dbReference type="ARBA" id="ARBA00022741"/>
    </source>
</evidence>
<dbReference type="AlphaFoldDB" id="A0A367F529"/>
<gene>
    <name evidence="5" type="ORF">DQ384_31875</name>
</gene>
<dbReference type="EMBL" id="QOIL01000023">
    <property type="protein sequence ID" value="RCG24962.1"/>
    <property type="molecule type" value="Genomic_DNA"/>
</dbReference>
<keyword evidence="2" id="KW-0436">Ligase</keyword>
<dbReference type="GO" id="GO:0004326">
    <property type="term" value="F:tetrahydrofolylpolyglutamate synthase activity"/>
    <property type="evidence" value="ECO:0007669"/>
    <property type="project" value="InterPro"/>
</dbReference>
<evidence type="ECO:0000313" key="6">
    <source>
        <dbReference type="Proteomes" id="UP000253094"/>
    </source>
</evidence>
<name>A0A367F529_9ACTN</name>
<dbReference type="GO" id="GO:0008841">
    <property type="term" value="F:dihydrofolate synthase activity"/>
    <property type="evidence" value="ECO:0007669"/>
    <property type="project" value="TreeGrafter"/>
</dbReference>
<comment type="similarity">
    <text evidence="1">Belongs to the folylpolyglutamate synthase family.</text>
</comment>
<dbReference type="GO" id="GO:0005737">
    <property type="term" value="C:cytoplasm"/>
    <property type="evidence" value="ECO:0007669"/>
    <property type="project" value="TreeGrafter"/>
</dbReference>
<keyword evidence="3" id="KW-0547">Nucleotide-binding</keyword>
<dbReference type="PANTHER" id="PTHR11136:SF0">
    <property type="entry name" value="DIHYDROFOLATE SYNTHETASE-RELATED"/>
    <property type="match status" value="1"/>
</dbReference>
<dbReference type="InterPro" id="IPR001645">
    <property type="entry name" value="Folylpolyglutamate_synth"/>
</dbReference>
<evidence type="ECO:0000313" key="5">
    <source>
        <dbReference type="EMBL" id="RCG24962.1"/>
    </source>
</evidence>
<dbReference type="Gene3D" id="3.40.1190.10">
    <property type="entry name" value="Mur-like, catalytic domain"/>
    <property type="match status" value="1"/>
</dbReference>
<dbReference type="SUPFAM" id="SSF53623">
    <property type="entry name" value="MurD-like peptide ligases, catalytic domain"/>
    <property type="match status" value="1"/>
</dbReference>
<dbReference type="Proteomes" id="UP000253094">
    <property type="component" value="Unassembled WGS sequence"/>
</dbReference>
<proteinExistence type="inferred from homology"/>
<evidence type="ECO:0000256" key="4">
    <source>
        <dbReference type="ARBA" id="ARBA00022840"/>
    </source>
</evidence>
<sequence>MSSDDVFFAEWRSRGREERRSLPRARHLLDLLDCPEAGAPVLTVVGSKGKGTAATYASAYFAASGLKVVSVTSPALRANRERIRVDGAAVSDAKLRGIAAQISKGLRRMPDRETIPGYLSPAGLFTIAGVMHAREVGADVIVLEAGMGGGSDEVSLFPAHTVAMTEIFAEHLGVLGDTPAEIAREKAAVTSKRTRAVLSLPQQPSVQDAINAVVHARAHLKVETLATGPGTRPPTVSSTLDTGSGTLLPIDPPTVATWSATAPPPSILPPSYGRWNAELGCAAAARTLSLLGKDQPGPQRLHDVLASVRLPGRLSFHTLPESGTELCVDSAINRAGVATALAMVRERWPDIDHVLLCLPDHKDVQGVVTELDGLPVTFVRLALPHLRFNSPLPAGWTVIDEEALTRPLLTEAGQHILALGTVYFTGKVLNAINAPTEQLFTP</sequence>
<evidence type="ECO:0000256" key="2">
    <source>
        <dbReference type="ARBA" id="ARBA00022598"/>
    </source>
</evidence>
<dbReference type="OrthoDB" id="4961544at2"/>
<dbReference type="RefSeq" id="WP_114032593.1">
    <property type="nucleotide sequence ID" value="NZ_QOIL01000023.1"/>
</dbReference>
<keyword evidence="4" id="KW-0067">ATP-binding</keyword>
<protein>
    <recommendedName>
        <fullName evidence="7">Bifunctional folylpolyglutamate synthase/dihydrofolate synthase</fullName>
    </recommendedName>
</protein>
<dbReference type="GO" id="GO:0005524">
    <property type="term" value="F:ATP binding"/>
    <property type="evidence" value="ECO:0007669"/>
    <property type="project" value="UniProtKB-KW"/>
</dbReference>
<comment type="caution">
    <text evidence="5">The sequence shown here is derived from an EMBL/GenBank/DDBJ whole genome shotgun (WGS) entry which is preliminary data.</text>
</comment>
<reference evidence="5 6" key="1">
    <citation type="submission" date="2018-06" db="EMBL/GenBank/DDBJ databases">
        <title>Sphaerisporangium craniellae sp. nov., isolated from a marine sponge in the South China Sea.</title>
        <authorList>
            <person name="Li L."/>
        </authorList>
    </citation>
    <scope>NUCLEOTIDE SEQUENCE [LARGE SCALE GENOMIC DNA]</scope>
    <source>
        <strain evidence="5 6">CCTCC AA 208026</strain>
    </source>
</reference>
<organism evidence="5 6">
    <name type="scientific">Sphaerisporangium album</name>
    <dbReference type="NCBI Taxonomy" id="509200"/>
    <lineage>
        <taxon>Bacteria</taxon>
        <taxon>Bacillati</taxon>
        <taxon>Actinomycetota</taxon>
        <taxon>Actinomycetes</taxon>
        <taxon>Streptosporangiales</taxon>
        <taxon>Streptosporangiaceae</taxon>
        <taxon>Sphaerisporangium</taxon>
    </lineage>
</organism>
<evidence type="ECO:0000256" key="1">
    <source>
        <dbReference type="ARBA" id="ARBA00008276"/>
    </source>
</evidence>